<evidence type="ECO:0000313" key="4">
    <source>
        <dbReference type="EMBL" id="CAD8581127.1"/>
    </source>
</evidence>
<gene>
    <name evidence="4" type="ORF">OMED0929_LOCUS3170</name>
</gene>
<proteinExistence type="inferred from homology"/>
<organism evidence="4">
    <name type="scientific">Ostreococcus mediterraneus</name>
    <dbReference type="NCBI Taxonomy" id="1486918"/>
    <lineage>
        <taxon>Eukaryota</taxon>
        <taxon>Viridiplantae</taxon>
        <taxon>Chlorophyta</taxon>
        <taxon>Mamiellophyceae</taxon>
        <taxon>Mamiellales</taxon>
        <taxon>Bathycoccaceae</taxon>
        <taxon>Ostreococcus</taxon>
    </lineage>
</organism>
<comment type="cofactor">
    <cofactor evidence="1">
        <name>Zn(2+)</name>
        <dbReference type="ChEBI" id="CHEBI:29105"/>
    </cofactor>
</comment>
<evidence type="ECO:0000256" key="2">
    <source>
        <dbReference type="ARBA" id="ARBA00008429"/>
    </source>
</evidence>
<name>A0A7S0KGS1_9CHLO</name>
<dbReference type="Gene3D" id="3.30.980.10">
    <property type="entry name" value="Threonyl-trna Synthetase, Chain A, domain 2"/>
    <property type="match status" value="1"/>
</dbReference>
<dbReference type="EMBL" id="HBEW01003786">
    <property type="protein sequence ID" value="CAD8581127.1"/>
    <property type="molecule type" value="Transcribed_RNA"/>
</dbReference>
<dbReference type="Pfam" id="PF07973">
    <property type="entry name" value="tRNA_SAD"/>
    <property type="match status" value="1"/>
</dbReference>
<dbReference type="InterPro" id="IPR018164">
    <property type="entry name" value="Ala-tRNA-synth_IIc_N"/>
</dbReference>
<dbReference type="Gene3D" id="2.40.30.130">
    <property type="match status" value="1"/>
</dbReference>
<dbReference type="SMART" id="SM00863">
    <property type="entry name" value="tRNA_SAD"/>
    <property type="match status" value="1"/>
</dbReference>
<dbReference type="GO" id="GO:0006419">
    <property type="term" value="P:alanyl-tRNA aminoacylation"/>
    <property type="evidence" value="ECO:0007669"/>
    <property type="project" value="InterPro"/>
</dbReference>
<dbReference type="InterPro" id="IPR009000">
    <property type="entry name" value="Transl_B-barrel_sf"/>
</dbReference>
<dbReference type="SUPFAM" id="SSF55186">
    <property type="entry name" value="ThrRS/AlaRS common domain"/>
    <property type="match status" value="1"/>
</dbReference>
<evidence type="ECO:0000256" key="1">
    <source>
        <dbReference type="ARBA" id="ARBA00001947"/>
    </source>
</evidence>
<evidence type="ECO:0000259" key="3">
    <source>
        <dbReference type="SMART" id="SM00863"/>
    </source>
</evidence>
<protein>
    <recommendedName>
        <fullName evidence="3">Threonyl/alanyl tRNA synthetase SAD domain-containing protein</fullName>
    </recommendedName>
</protein>
<dbReference type="AlphaFoldDB" id="A0A7S0KGS1"/>
<dbReference type="GO" id="GO:0005524">
    <property type="term" value="F:ATP binding"/>
    <property type="evidence" value="ECO:0007669"/>
    <property type="project" value="InterPro"/>
</dbReference>
<feature type="domain" description="Threonyl/alanyl tRNA synthetase SAD" evidence="3">
    <location>
        <begin position="220"/>
        <end position="263"/>
    </location>
</feature>
<sequence>MASAAASAAATTTTLAYMDDTYAFDHSSAVRACVAVDGDAAATHAVELESTIVYPSGGGQPSDVGAMVSARGARFEISSAKASGGVVRHYGKFVDGDAFEVGEVVRVTIDSALRVLHARVHSAGHALDVAMIRVGLGPEVLEPTKGQHFVEGAYVEYSGKIPPEHELADSAKLMAALDDAMATLIAQKNSSSEAAELVYEEAKNKCGGQLPSFITEDMSPRVVTIVENSPGCPCGGTHVKSVGEIEAFKMVGVRVKKGVTRLSYTIPGMKDWKA</sequence>
<dbReference type="PANTHER" id="PTHR43462:SF2">
    <property type="entry name" value="THREONYL AND ALANYL TRNA SYNTHETASE SECOND ADDITIONAL DOMAIN-CONTAINING PROTEIN"/>
    <property type="match status" value="1"/>
</dbReference>
<dbReference type="GO" id="GO:0004813">
    <property type="term" value="F:alanine-tRNA ligase activity"/>
    <property type="evidence" value="ECO:0007669"/>
    <property type="project" value="InterPro"/>
</dbReference>
<comment type="similarity">
    <text evidence="2">Belongs to the class-II aminoacyl-tRNA synthetase family. Alax-L subfamily.</text>
</comment>
<reference evidence="4" key="1">
    <citation type="submission" date="2021-01" db="EMBL/GenBank/DDBJ databases">
        <authorList>
            <person name="Corre E."/>
            <person name="Pelletier E."/>
            <person name="Niang G."/>
            <person name="Scheremetjew M."/>
            <person name="Finn R."/>
            <person name="Kale V."/>
            <person name="Holt S."/>
            <person name="Cochrane G."/>
            <person name="Meng A."/>
            <person name="Brown T."/>
            <person name="Cohen L."/>
        </authorList>
    </citation>
    <scope>NUCLEOTIDE SEQUENCE</scope>
    <source>
        <strain evidence="4">Clade-D-RCC2572</strain>
    </source>
</reference>
<dbReference type="SUPFAM" id="SSF50447">
    <property type="entry name" value="Translation proteins"/>
    <property type="match status" value="1"/>
</dbReference>
<dbReference type="PANTHER" id="PTHR43462">
    <property type="entry name" value="ALANYL-TRNA EDITING PROTEIN"/>
    <property type="match status" value="1"/>
</dbReference>
<dbReference type="InterPro" id="IPR051335">
    <property type="entry name" value="Alanyl-tRNA_Editing_Enzymes"/>
</dbReference>
<dbReference type="Pfam" id="PF01411">
    <property type="entry name" value="tRNA-synt_2c"/>
    <property type="match status" value="1"/>
</dbReference>
<accession>A0A7S0KGS1</accession>
<dbReference type="InterPro" id="IPR018163">
    <property type="entry name" value="Thr/Ala-tRNA-synth_IIc_edit"/>
</dbReference>
<dbReference type="InterPro" id="IPR012947">
    <property type="entry name" value="tRNA_SAD"/>
</dbReference>